<dbReference type="InterPro" id="IPR001810">
    <property type="entry name" value="F-box_dom"/>
</dbReference>
<protein>
    <recommendedName>
        <fullName evidence="1">F-box domain-containing protein</fullName>
    </recommendedName>
</protein>
<dbReference type="EMBL" id="ML119788">
    <property type="protein sequence ID" value="RPA74524.1"/>
    <property type="molecule type" value="Genomic_DNA"/>
</dbReference>
<feature type="domain" description="F-box" evidence="1">
    <location>
        <begin position="22"/>
        <end position="54"/>
    </location>
</feature>
<dbReference type="AlphaFoldDB" id="A0A3N4HXX5"/>
<evidence type="ECO:0000313" key="3">
    <source>
        <dbReference type="Proteomes" id="UP000275078"/>
    </source>
</evidence>
<dbReference type="SUPFAM" id="SSF81383">
    <property type="entry name" value="F-box domain"/>
    <property type="match status" value="1"/>
</dbReference>
<organism evidence="2 3">
    <name type="scientific">Ascobolus immersus RN42</name>
    <dbReference type="NCBI Taxonomy" id="1160509"/>
    <lineage>
        <taxon>Eukaryota</taxon>
        <taxon>Fungi</taxon>
        <taxon>Dikarya</taxon>
        <taxon>Ascomycota</taxon>
        <taxon>Pezizomycotina</taxon>
        <taxon>Pezizomycetes</taxon>
        <taxon>Pezizales</taxon>
        <taxon>Ascobolaceae</taxon>
        <taxon>Ascobolus</taxon>
    </lineage>
</organism>
<evidence type="ECO:0000313" key="2">
    <source>
        <dbReference type="EMBL" id="RPA74524.1"/>
    </source>
</evidence>
<accession>A0A3N4HXX5</accession>
<gene>
    <name evidence="2" type="ORF">BJ508DRAFT_333015</name>
</gene>
<keyword evidence="3" id="KW-1185">Reference proteome</keyword>
<sequence>MASKSVEVSHDEVPINEAEGIILNLPVELWIEVYLLLPDLDAVSLSSTCKLARAVYDCDLRIGFQSIWPLASRLLDLRRPGSWPAWKEQAIVRRMTSSRRKDDGSGEAQHYNFFGVWEEETPGEATTSWRLDGLPNIASTGYSKQGLLAKRTLESHQLFITRISLFYCGREFRRNKFMKQLSETEKERIIKALYTAVYLELSISCFTCCRGKNTQVREEEDGSTAQLLDYAPLFRLGYRELLELAVVVRKFSVIPDEAKDKHATPVLDTAHLRTALSTVLTIKTKLHYDVFERPRGFHLLCSPEPYDPSFDTFERLHSEGGRQAFGGIFLDCSHMLFSSMFALLALADQKLVPKGIYAMTVAAVLLPPIPEDSDESFFRKYTKTLVTIGRVWSHNMKLEFQHVRVSKDGLFLFDEEGNIVDDDAPDGRWSIFKIEDLDRIRRDRARGQAK</sequence>
<dbReference type="InterPro" id="IPR036047">
    <property type="entry name" value="F-box-like_dom_sf"/>
</dbReference>
<proteinExistence type="predicted"/>
<dbReference type="Proteomes" id="UP000275078">
    <property type="component" value="Unassembled WGS sequence"/>
</dbReference>
<reference evidence="2 3" key="1">
    <citation type="journal article" date="2018" name="Nat. Ecol. Evol.">
        <title>Pezizomycetes genomes reveal the molecular basis of ectomycorrhizal truffle lifestyle.</title>
        <authorList>
            <person name="Murat C."/>
            <person name="Payen T."/>
            <person name="Noel B."/>
            <person name="Kuo A."/>
            <person name="Morin E."/>
            <person name="Chen J."/>
            <person name="Kohler A."/>
            <person name="Krizsan K."/>
            <person name="Balestrini R."/>
            <person name="Da Silva C."/>
            <person name="Montanini B."/>
            <person name="Hainaut M."/>
            <person name="Levati E."/>
            <person name="Barry K.W."/>
            <person name="Belfiori B."/>
            <person name="Cichocki N."/>
            <person name="Clum A."/>
            <person name="Dockter R.B."/>
            <person name="Fauchery L."/>
            <person name="Guy J."/>
            <person name="Iotti M."/>
            <person name="Le Tacon F."/>
            <person name="Lindquist E.A."/>
            <person name="Lipzen A."/>
            <person name="Malagnac F."/>
            <person name="Mello A."/>
            <person name="Molinier V."/>
            <person name="Miyauchi S."/>
            <person name="Poulain J."/>
            <person name="Riccioni C."/>
            <person name="Rubini A."/>
            <person name="Sitrit Y."/>
            <person name="Splivallo R."/>
            <person name="Traeger S."/>
            <person name="Wang M."/>
            <person name="Zifcakova L."/>
            <person name="Wipf D."/>
            <person name="Zambonelli A."/>
            <person name="Paolocci F."/>
            <person name="Nowrousian M."/>
            <person name="Ottonello S."/>
            <person name="Baldrian P."/>
            <person name="Spatafora J.W."/>
            <person name="Henrissat B."/>
            <person name="Nagy L.G."/>
            <person name="Aury J.M."/>
            <person name="Wincker P."/>
            <person name="Grigoriev I.V."/>
            <person name="Bonfante P."/>
            <person name="Martin F.M."/>
        </authorList>
    </citation>
    <scope>NUCLEOTIDE SEQUENCE [LARGE SCALE GENOMIC DNA]</scope>
    <source>
        <strain evidence="2 3">RN42</strain>
    </source>
</reference>
<name>A0A3N4HXX5_ASCIM</name>
<evidence type="ECO:0000259" key="1">
    <source>
        <dbReference type="Pfam" id="PF00646"/>
    </source>
</evidence>
<dbReference type="Pfam" id="PF00646">
    <property type="entry name" value="F-box"/>
    <property type="match status" value="1"/>
</dbReference>